<gene>
    <name evidence="1" type="ORF">SAMN05216243_2088</name>
</gene>
<dbReference type="AlphaFoldDB" id="A0A1G8ZN95"/>
<name>A0A1G8ZN95_9BACI</name>
<dbReference type="STRING" id="407036.SAMN05216243_2088"/>
<evidence type="ECO:0000313" key="1">
    <source>
        <dbReference type="EMBL" id="SDK15845.1"/>
    </source>
</evidence>
<dbReference type="Proteomes" id="UP000198694">
    <property type="component" value="Unassembled WGS sequence"/>
</dbReference>
<keyword evidence="2" id="KW-1185">Reference proteome</keyword>
<evidence type="ECO:0000313" key="2">
    <source>
        <dbReference type="Proteomes" id="UP000198694"/>
    </source>
</evidence>
<dbReference type="EMBL" id="FNFL01000003">
    <property type="protein sequence ID" value="SDK15845.1"/>
    <property type="molecule type" value="Genomic_DNA"/>
</dbReference>
<proteinExistence type="predicted"/>
<protein>
    <submittedName>
        <fullName evidence="1">Uncharacterized protein</fullName>
    </submittedName>
</protein>
<reference evidence="1 2" key="1">
    <citation type="submission" date="2016-10" db="EMBL/GenBank/DDBJ databases">
        <authorList>
            <person name="de Groot N.N."/>
        </authorList>
    </citation>
    <scope>NUCLEOTIDE SEQUENCE [LARGE SCALE GENOMIC DNA]</scope>
    <source>
        <strain evidence="1 2">CGMCC 1.6502</strain>
    </source>
</reference>
<sequence length="77" mass="8968">MLTYRTEEQEVPKLVGIEASQRKAKMPVQQRGGVDGSGFQPRSLYFYQELIHLPPKSLYFDSELISFRGKSFHFRSE</sequence>
<accession>A0A1G8ZN95</accession>
<organism evidence="1 2">
    <name type="scientific">Sediminibacillus albus</name>
    <dbReference type="NCBI Taxonomy" id="407036"/>
    <lineage>
        <taxon>Bacteria</taxon>
        <taxon>Bacillati</taxon>
        <taxon>Bacillota</taxon>
        <taxon>Bacilli</taxon>
        <taxon>Bacillales</taxon>
        <taxon>Bacillaceae</taxon>
        <taxon>Sediminibacillus</taxon>
    </lineage>
</organism>